<protein>
    <submittedName>
        <fullName evidence="1">Uncharacterized protein</fullName>
    </submittedName>
</protein>
<comment type="caution">
    <text evidence="1">The sequence shown here is derived from an EMBL/GenBank/DDBJ whole genome shotgun (WGS) entry which is preliminary data.</text>
</comment>
<sequence length="143" mass="15146">MASSAGSREESQSLGDGSCMGLGLAGRRVYRAETAPHVRGATCPWYFSLIIDVLGAFHLGLSESFLSPLSDWIPHSGTPVRSLSRIAGQTVTLDLSGVTVPPTFARNSGPTIFSGSFDIDPELRSNPTPGDFISRYVLLGSDT</sequence>
<gene>
    <name evidence="1" type="ORF">FB45DRAFT_874021</name>
</gene>
<dbReference type="Proteomes" id="UP001221142">
    <property type="component" value="Unassembled WGS sequence"/>
</dbReference>
<evidence type="ECO:0000313" key="2">
    <source>
        <dbReference type="Proteomes" id="UP001221142"/>
    </source>
</evidence>
<organism evidence="1 2">
    <name type="scientific">Roridomyces roridus</name>
    <dbReference type="NCBI Taxonomy" id="1738132"/>
    <lineage>
        <taxon>Eukaryota</taxon>
        <taxon>Fungi</taxon>
        <taxon>Dikarya</taxon>
        <taxon>Basidiomycota</taxon>
        <taxon>Agaricomycotina</taxon>
        <taxon>Agaricomycetes</taxon>
        <taxon>Agaricomycetidae</taxon>
        <taxon>Agaricales</taxon>
        <taxon>Marasmiineae</taxon>
        <taxon>Mycenaceae</taxon>
        <taxon>Roridomyces</taxon>
    </lineage>
</organism>
<dbReference type="EMBL" id="JARKIF010000026">
    <property type="protein sequence ID" value="KAJ7614495.1"/>
    <property type="molecule type" value="Genomic_DNA"/>
</dbReference>
<dbReference type="AlphaFoldDB" id="A0AAD7B982"/>
<proteinExistence type="predicted"/>
<accession>A0AAD7B982</accession>
<name>A0AAD7B982_9AGAR</name>
<reference evidence="1" key="1">
    <citation type="submission" date="2023-03" db="EMBL/GenBank/DDBJ databases">
        <title>Massive genome expansion in bonnet fungi (Mycena s.s.) driven by repeated elements and novel gene families across ecological guilds.</title>
        <authorList>
            <consortium name="Lawrence Berkeley National Laboratory"/>
            <person name="Harder C.B."/>
            <person name="Miyauchi S."/>
            <person name="Viragh M."/>
            <person name="Kuo A."/>
            <person name="Thoen E."/>
            <person name="Andreopoulos B."/>
            <person name="Lu D."/>
            <person name="Skrede I."/>
            <person name="Drula E."/>
            <person name="Henrissat B."/>
            <person name="Morin E."/>
            <person name="Kohler A."/>
            <person name="Barry K."/>
            <person name="LaButti K."/>
            <person name="Morin E."/>
            <person name="Salamov A."/>
            <person name="Lipzen A."/>
            <person name="Mereny Z."/>
            <person name="Hegedus B."/>
            <person name="Baldrian P."/>
            <person name="Stursova M."/>
            <person name="Weitz H."/>
            <person name="Taylor A."/>
            <person name="Grigoriev I.V."/>
            <person name="Nagy L.G."/>
            <person name="Martin F."/>
            <person name="Kauserud H."/>
        </authorList>
    </citation>
    <scope>NUCLEOTIDE SEQUENCE</scope>
    <source>
        <strain evidence="1">9284</strain>
    </source>
</reference>
<evidence type="ECO:0000313" key="1">
    <source>
        <dbReference type="EMBL" id="KAJ7614495.1"/>
    </source>
</evidence>
<keyword evidence="2" id="KW-1185">Reference proteome</keyword>